<dbReference type="PROSITE" id="PS00107">
    <property type="entry name" value="PROTEIN_KINASE_ATP"/>
    <property type="match status" value="1"/>
</dbReference>
<keyword evidence="11" id="KW-1133">Transmembrane helix</keyword>
<keyword evidence="15" id="KW-1185">Reference proteome</keyword>
<dbReference type="InterPro" id="IPR000719">
    <property type="entry name" value="Prot_kinase_dom"/>
</dbReference>
<keyword evidence="3" id="KW-0808">Transferase</keyword>
<dbReference type="InterPro" id="IPR008271">
    <property type="entry name" value="Ser/Thr_kinase_AS"/>
</dbReference>
<evidence type="ECO:0000313" key="14">
    <source>
        <dbReference type="EMBL" id="MBD8046127.1"/>
    </source>
</evidence>
<dbReference type="PROSITE" id="PS50011">
    <property type="entry name" value="PROTEIN_KINASE_DOM"/>
    <property type="match status" value="1"/>
</dbReference>
<dbReference type="PANTHER" id="PTHR43289:SF34">
    <property type="entry name" value="SERINE_THREONINE-PROTEIN KINASE YBDM-RELATED"/>
    <property type="match status" value="1"/>
</dbReference>
<proteinExistence type="predicted"/>
<keyword evidence="6 9" id="KW-0067">ATP-binding</keyword>
<dbReference type="Gene3D" id="1.10.510.10">
    <property type="entry name" value="Transferase(Phosphotransferase) domain 1"/>
    <property type="match status" value="1"/>
</dbReference>
<evidence type="ECO:0000313" key="15">
    <source>
        <dbReference type="Proteomes" id="UP000627166"/>
    </source>
</evidence>
<dbReference type="EC" id="2.7.11.1" evidence="1"/>
<dbReference type="InterPro" id="IPR005543">
    <property type="entry name" value="PASTA_dom"/>
</dbReference>
<keyword evidence="2" id="KW-0723">Serine/threonine-protein kinase</keyword>
<gene>
    <name evidence="14" type="primary">pknB</name>
    <name evidence="14" type="ORF">H9637_03545</name>
</gene>
<evidence type="ECO:0000256" key="6">
    <source>
        <dbReference type="ARBA" id="ARBA00022840"/>
    </source>
</evidence>
<evidence type="ECO:0000256" key="3">
    <source>
        <dbReference type="ARBA" id="ARBA00022679"/>
    </source>
</evidence>
<dbReference type="CDD" id="cd14014">
    <property type="entry name" value="STKc_PknB_like"/>
    <property type="match status" value="1"/>
</dbReference>
<feature type="domain" description="PASTA" evidence="13">
    <location>
        <begin position="439"/>
        <end position="506"/>
    </location>
</feature>
<accession>A0ABR8YPE2</accession>
<dbReference type="PROSITE" id="PS51178">
    <property type="entry name" value="PASTA"/>
    <property type="match status" value="4"/>
</dbReference>
<dbReference type="NCBIfam" id="NF033483">
    <property type="entry name" value="PknB_PASTA_kin"/>
    <property type="match status" value="1"/>
</dbReference>
<evidence type="ECO:0000256" key="9">
    <source>
        <dbReference type="PROSITE-ProRule" id="PRU10141"/>
    </source>
</evidence>
<evidence type="ECO:0000256" key="10">
    <source>
        <dbReference type="SAM" id="MobiDB-lite"/>
    </source>
</evidence>
<dbReference type="SMART" id="SM00740">
    <property type="entry name" value="PASTA"/>
    <property type="match status" value="4"/>
</dbReference>
<comment type="catalytic activity">
    <reaction evidence="7">
        <text>L-threonyl-[protein] + ATP = O-phospho-L-threonyl-[protein] + ADP + H(+)</text>
        <dbReference type="Rhea" id="RHEA:46608"/>
        <dbReference type="Rhea" id="RHEA-COMP:11060"/>
        <dbReference type="Rhea" id="RHEA-COMP:11605"/>
        <dbReference type="ChEBI" id="CHEBI:15378"/>
        <dbReference type="ChEBI" id="CHEBI:30013"/>
        <dbReference type="ChEBI" id="CHEBI:30616"/>
        <dbReference type="ChEBI" id="CHEBI:61977"/>
        <dbReference type="ChEBI" id="CHEBI:456216"/>
        <dbReference type="EC" id="2.7.11.1"/>
    </reaction>
</comment>
<dbReference type="EMBL" id="JACSQB010000030">
    <property type="protein sequence ID" value="MBD8046127.1"/>
    <property type="molecule type" value="Genomic_DNA"/>
</dbReference>
<dbReference type="InterPro" id="IPR017441">
    <property type="entry name" value="Protein_kinase_ATP_BS"/>
</dbReference>
<sequence length="660" mass="73124">MIGTILGSRYELIEKIGEGGMAVVYKAKCRLLNRYVAVKILKDEYTSNFEFTDKFRKEAAAAASFSHNNIVNVFDVGVEGKYNYIVMELVNGKTLKKIINERGNLPYEEVVSIGIQIAKALECAHKNGIIHRDIKPHNILVTEDGTVKVTDFGIAKASNTDTITHTSKVIGSAHYFSPEQAKGKVVDFRTDIYSLGIVLYEMATGKLPFDGDSPVSIALKHIQEPVVPPSAINYNIPVGLSNLIMKAIEKDPIKRYQTATELLNDLKKIQNNQDYTIVQNTNIDEDYTRVMDPVQVDKIKASYKKNDFEEEDFDDEDDDFEEEEPKKKATSKGIDKKKKKMIIISFATIFLVILGIFSSAIYSKMVNLKPNSSKEIKVPSILGKTEEQGKKMVEDLGLVFVVDGKEKNDKPKGTIIKCIPNVGTTVKKNFEVKVILSEGPEEIKVPDLRNTSSENAQNEIVSLGLRVGTITEENNETYSEGTVIRQDPQPYALVKKGDAVNIVVSKGSSIKSTVVPSLKGESIDAAESILSISKLKLGEKVPVITDDISKDGIIFNQSIASGTKVKEQEVINVNYYKYEEPKPEKVIVPDFRGETVKDAKELAASLGLNVQVSGNDDDIVESQDITPDTKIDKGETIKLTVKAKEPEDDDKTTEPNQDKQ</sequence>
<dbReference type="Gene3D" id="3.30.10.20">
    <property type="match status" value="4"/>
</dbReference>
<dbReference type="InterPro" id="IPR011009">
    <property type="entry name" value="Kinase-like_dom_sf"/>
</dbReference>
<evidence type="ECO:0000256" key="8">
    <source>
        <dbReference type="ARBA" id="ARBA00048679"/>
    </source>
</evidence>
<feature type="binding site" evidence="9">
    <location>
        <position position="39"/>
    </location>
    <ligand>
        <name>ATP</name>
        <dbReference type="ChEBI" id="CHEBI:30616"/>
    </ligand>
</feature>
<dbReference type="CDD" id="cd06575">
    <property type="entry name" value="PASTA_Pbp2x-like_2"/>
    <property type="match status" value="1"/>
</dbReference>
<reference evidence="14 15" key="1">
    <citation type="submission" date="2020-08" db="EMBL/GenBank/DDBJ databases">
        <title>A Genomic Blueprint of the Chicken Gut Microbiome.</title>
        <authorList>
            <person name="Gilroy R."/>
            <person name="Ravi A."/>
            <person name="Getino M."/>
            <person name="Pursley I."/>
            <person name="Horton D.L."/>
            <person name="Alikhan N.-F."/>
            <person name="Baker D."/>
            <person name="Gharbi K."/>
            <person name="Hall N."/>
            <person name="Watson M."/>
            <person name="Adriaenssens E.M."/>
            <person name="Foster-Nyarko E."/>
            <person name="Jarju S."/>
            <person name="Secka A."/>
            <person name="Antonio M."/>
            <person name="Oren A."/>
            <person name="Chaudhuri R."/>
            <person name="La Ragione R.M."/>
            <person name="Hildebrand F."/>
            <person name="Pallen M.J."/>
        </authorList>
    </citation>
    <scope>NUCLEOTIDE SEQUENCE [LARGE SCALE GENOMIC DNA]</scope>
    <source>
        <strain evidence="14 15">N37</strain>
    </source>
</reference>
<evidence type="ECO:0000256" key="11">
    <source>
        <dbReference type="SAM" id="Phobius"/>
    </source>
</evidence>
<dbReference type="Gene3D" id="3.30.200.20">
    <property type="entry name" value="Phosphorylase Kinase, domain 1"/>
    <property type="match status" value="1"/>
</dbReference>
<feature type="transmembrane region" description="Helical" evidence="11">
    <location>
        <begin position="341"/>
        <end position="362"/>
    </location>
</feature>
<evidence type="ECO:0000256" key="1">
    <source>
        <dbReference type="ARBA" id="ARBA00012513"/>
    </source>
</evidence>
<feature type="region of interest" description="Disordered" evidence="10">
    <location>
        <begin position="637"/>
        <end position="660"/>
    </location>
</feature>
<keyword evidence="11" id="KW-0472">Membrane</keyword>
<comment type="caution">
    <text evidence="14">The sequence shown here is derived from an EMBL/GenBank/DDBJ whole genome shotgun (WGS) entry which is preliminary data.</text>
</comment>
<dbReference type="Pfam" id="PF03793">
    <property type="entry name" value="PASTA"/>
    <property type="match status" value="4"/>
</dbReference>
<keyword evidence="11" id="KW-0812">Transmembrane</keyword>
<feature type="domain" description="PASTA" evidence="13">
    <location>
        <begin position="509"/>
        <end position="577"/>
    </location>
</feature>
<dbReference type="PANTHER" id="PTHR43289">
    <property type="entry name" value="MITOGEN-ACTIVATED PROTEIN KINASE KINASE KINASE 20-RELATED"/>
    <property type="match status" value="1"/>
</dbReference>
<feature type="compositionally biased region" description="Acidic residues" evidence="10">
    <location>
        <begin position="310"/>
        <end position="323"/>
    </location>
</feature>
<dbReference type="SUPFAM" id="SSF54184">
    <property type="entry name" value="Penicillin-binding protein 2x (pbp-2x), c-terminal domain"/>
    <property type="match status" value="1"/>
</dbReference>
<evidence type="ECO:0000259" key="12">
    <source>
        <dbReference type="PROSITE" id="PS50011"/>
    </source>
</evidence>
<organism evidence="14 15">
    <name type="scientific">Clostridium faecium</name>
    <dbReference type="NCBI Taxonomy" id="2762223"/>
    <lineage>
        <taxon>Bacteria</taxon>
        <taxon>Bacillati</taxon>
        <taxon>Bacillota</taxon>
        <taxon>Clostridia</taxon>
        <taxon>Eubacteriales</taxon>
        <taxon>Clostridiaceae</taxon>
        <taxon>Clostridium</taxon>
    </lineage>
</organism>
<feature type="domain" description="PASTA" evidence="13">
    <location>
        <begin position="371"/>
        <end position="438"/>
    </location>
</feature>
<evidence type="ECO:0000256" key="5">
    <source>
        <dbReference type="ARBA" id="ARBA00022777"/>
    </source>
</evidence>
<dbReference type="CDD" id="cd06577">
    <property type="entry name" value="PASTA_pknB"/>
    <property type="match status" value="3"/>
</dbReference>
<evidence type="ECO:0000256" key="2">
    <source>
        <dbReference type="ARBA" id="ARBA00022527"/>
    </source>
</evidence>
<evidence type="ECO:0000256" key="4">
    <source>
        <dbReference type="ARBA" id="ARBA00022741"/>
    </source>
</evidence>
<evidence type="ECO:0000256" key="7">
    <source>
        <dbReference type="ARBA" id="ARBA00047899"/>
    </source>
</evidence>
<feature type="region of interest" description="Disordered" evidence="10">
    <location>
        <begin position="310"/>
        <end position="330"/>
    </location>
</feature>
<feature type="domain" description="PASTA" evidence="13">
    <location>
        <begin position="582"/>
        <end position="643"/>
    </location>
</feature>
<name>A0ABR8YPE2_9CLOT</name>
<feature type="domain" description="Protein kinase" evidence="12">
    <location>
        <begin position="10"/>
        <end position="276"/>
    </location>
</feature>
<dbReference type="PROSITE" id="PS00108">
    <property type="entry name" value="PROTEIN_KINASE_ST"/>
    <property type="match status" value="1"/>
</dbReference>
<dbReference type="Pfam" id="PF00069">
    <property type="entry name" value="Pkinase"/>
    <property type="match status" value="1"/>
</dbReference>
<dbReference type="Proteomes" id="UP000627166">
    <property type="component" value="Unassembled WGS sequence"/>
</dbReference>
<keyword evidence="4 9" id="KW-0547">Nucleotide-binding</keyword>
<keyword evidence="5 14" id="KW-0418">Kinase</keyword>
<protein>
    <recommendedName>
        <fullName evidence="1">non-specific serine/threonine protein kinase</fullName>
        <ecNumber evidence="1">2.7.11.1</ecNumber>
    </recommendedName>
</protein>
<comment type="catalytic activity">
    <reaction evidence="8">
        <text>L-seryl-[protein] + ATP = O-phospho-L-seryl-[protein] + ADP + H(+)</text>
        <dbReference type="Rhea" id="RHEA:17989"/>
        <dbReference type="Rhea" id="RHEA-COMP:9863"/>
        <dbReference type="Rhea" id="RHEA-COMP:11604"/>
        <dbReference type="ChEBI" id="CHEBI:15378"/>
        <dbReference type="ChEBI" id="CHEBI:29999"/>
        <dbReference type="ChEBI" id="CHEBI:30616"/>
        <dbReference type="ChEBI" id="CHEBI:83421"/>
        <dbReference type="ChEBI" id="CHEBI:456216"/>
        <dbReference type="EC" id="2.7.11.1"/>
    </reaction>
</comment>
<dbReference type="SMART" id="SM00220">
    <property type="entry name" value="S_TKc"/>
    <property type="match status" value="1"/>
</dbReference>
<dbReference type="GO" id="GO:0016301">
    <property type="term" value="F:kinase activity"/>
    <property type="evidence" value="ECO:0007669"/>
    <property type="project" value="UniProtKB-KW"/>
</dbReference>
<dbReference type="RefSeq" id="WP_191739106.1">
    <property type="nucleotide sequence ID" value="NZ_JACSQB010000030.1"/>
</dbReference>
<dbReference type="SUPFAM" id="SSF56112">
    <property type="entry name" value="Protein kinase-like (PK-like)"/>
    <property type="match status" value="1"/>
</dbReference>
<evidence type="ECO:0000259" key="13">
    <source>
        <dbReference type="PROSITE" id="PS51178"/>
    </source>
</evidence>